<feature type="compositionally biased region" description="Basic and acidic residues" evidence="1">
    <location>
        <begin position="104"/>
        <end position="113"/>
    </location>
</feature>
<dbReference type="Proteomes" id="UP000759131">
    <property type="component" value="Unassembled WGS sequence"/>
</dbReference>
<dbReference type="OrthoDB" id="10051804at2759"/>
<dbReference type="EMBL" id="OC892720">
    <property type="protein sequence ID" value="CAD7646860.1"/>
    <property type="molecule type" value="Genomic_DNA"/>
</dbReference>
<feature type="compositionally biased region" description="Polar residues" evidence="1">
    <location>
        <begin position="77"/>
        <end position="93"/>
    </location>
</feature>
<evidence type="ECO:0000313" key="3">
    <source>
        <dbReference type="Proteomes" id="UP000759131"/>
    </source>
</evidence>
<dbReference type="AlphaFoldDB" id="A0A7R9LTA7"/>
<evidence type="ECO:0000313" key="2">
    <source>
        <dbReference type="EMBL" id="CAD7646860.1"/>
    </source>
</evidence>
<proteinExistence type="predicted"/>
<gene>
    <name evidence="2" type="ORF">OSB1V03_LOCUS21177</name>
</gene>
<feature type="compositionally biased region" description="Acidic residues" evidence="1">
    <location>
        <begin position="114"/>
        <end position="125"/>
    </location>
</feature>
<evidence type="ECO:0000256" key="1">
    <source>
        <dbReference type="SAM" id="MobiDB-lite"/>
    </source>
</evidence>
<accession>A0A7R9LTA7</accession>
<organism evidence="2">
    <name type="scientific">Medioppia subpectinata</name>
    <dbReference type="NCBI Taxonomy" id="1979941"/>
    <lineage>
        <taxon>Eukaryota</taxon>
        <taxon>Metazoa</taxon>
        <taxon>Ecdysozoa</taxon>
        <taxon>Arthropoda</taxon>
        <taxon>Chelicerata</taxon>
        <taxon>Arachnida</taxon>
        <taxon>Acari</taxon>
        <taxon>Acariformes</taxon>
        <taxon>Sarcoptiformes</taxon>
        <taxon>Oribatida</taxon>
        <taxon>Brachypylina</taxon>
        <taxon>Oppioidea</taxon>
        <taxon>Oppiidae</taxon>
        <taxon>Medioppia</taxon>
    </lineage>
</organism>
<feature type="region of interest" description="Disordered" evidence="1">
    <location>
        <begin position="77"/>
        <end position="134"/>
    </location>
</feature>
<protein>
    <submittedName>
        <fullName evidence="2">Uncharacterized protein</fullName>
    </submittedName>
</protein>
<feature type="non-terminal residue" evidence="2">
    <location>
        <position position="150"/>
    </location>
</feature>
<keyword evidence="3" id="KW-1185">Reference proteome</keyword>
<reference evidence="2" key="1">
    <citation type="submission" date="2020-11" db="EMBL/GenBank/DDBJ databases">
        <authorList>
            <person name="Tran Van P."/>
        </authorList>
    </citation>
    <scope>NUCLEOTIDE SEQUENCE</scope>
</reference>
<name>A0A7R9LTA7_9ACAR</name>
<dbReference type="EMBL" id="CAJPIZ010038145">
    <property type="protein sequence ID" value="CAG2121231.1"/>
    <property type="molecule type" value="Genomic_DNA"/>
</dbReference>
<sequence>MFPTNLEDVDVMCRGEFCGYGSRDLQFTTLSKSSYGQFKNCVNDPLLRECGRRARGLMDHSMGFLISRCSQNNLNRCPNPMSTSGPLSTTTTEEPFDDQNDLGNRARADRSFDELEASEASEETESSVAFETTTHTWNPRTVVYTLPPEP</sequence>